<keyword evidence="3" id="KW-1185">Reference proteome</keyword>
<gene>
    <name evidence="2" type="ORF">Bhyg_07607</name>
</gene>
<protein>
    <submittedName>
        <fullName evidence="2">Uncharacterized protein</fullName>
    </submittedName>
</protein>
<feature type="compositionally biased region" description="Polar residues" evidence="1">
    <location>
        <begin position="1"/>
        <end position="11"/>
    </location>
</feature>
<comment type="caution">
    <text evidence="2">The sequence shown here is derived from an EMBL/GenBank/DDBJ whole genome shotgun (WGS) entry which is preliminary data.</text>
</comment>
<sequence length="97" mass="11297">MQTDANSVASQEKQERNRSKLFRGNQTIKEMFDVLNYGIVKLRMSIGKKVHKSMYEDYSCSLDKKLKSLKVMCEDINNELDRIGKYIKKAIEENNST</sequence>
<dbReference type="AlphaFoldDB" id="A0A9Q0N4T6"/>
<reference evidence="2" key="1">
    <citation type="submission" date="2022-07" db="EMBL/GenBank/DDBJ databases">
        <authorList>
            <person name="Trinca V."/>
            <person name="Uliana J.V.C."/>
            <person name="Torres T.T."/>
            <person name="Ward R.J."/>
            <person name="Monesi N."/>
        </authorList>
    </citation>
    <scope>NUCLEOTIDE SEQUENCE</scope>
    <source>
        <strain evidence="2">HSMRA1968</strain>
        <tissue evidence="2">Whole embryos</tissue>
    </source>
</reference>
<evidence type="ECO:0000256" key="1">
    <source>
        <dbReference type="SAM" id="MobiDB-lite"/>
    </source>
</evidence>
<evidence type="ECO:0000313" key="2">
    <source>
        <dbReference type="EMBL" id="KAJ6642654.1"/>
    </source>
</evidence>
<dbReference type="Proteomes" id="UP001151699">
    <property type="component" value="Chromosome B"/>
</dbReference>
<proteinExistence type="predicted"/>
<evidence type="ECO:0000313" key="3">
    <source>
        <dbReference type="Proteomes" id="UP001151699"/>
    </source>
</evidence>
<name>A0A9Q0N4T6_9DIPT</name>
<dbReference type="EMBL" id="WJQU01000002">
    <property type="protein sequence ID" value="KAJ6642654.1"/>
    <property type="molecule type" value="Genomic_DNA"/>
</dbReference>
<feature type="region of interest" description="Disordered" evidence="1">
    <location>
        <begin position="1"/>
        <end position="20"/>
    </location>
</feature>
<accession>A0A9Q0N4T6</accession>
<organism evidence="2 3">
    <name type="scientific">Pseudolycoriella hygida</name>
    <dbReference type="NCBI Taxonomy" id="35572"/>
    <lineage>
        <taxon>Eukaryota</taxon>
        <taxon>Metazoa</taxon>
        <taxon>Ecdysozoa</taxon>
        <taxon>Arthropoda</taxon>
        <taxon>Hexapoda</taxon>
        <taxon>Insecta</taxon>
        <taxon>Pterygota</taxon>
        <taxon>Neoptera</taxon>
        <taxon>Endopterygota</taxon>
        <taxon>Diptera</taxon>
        <taxon>Nematocera</taxon>
        <taxon>Sciaroidea</taxon>
        <taxon>Sciaridae</taxon>
        <taxon>Pseudolycoriella</taxon>
    </lineage>
</organism>